<name>A0AAQ3S4W6_VIGMU</name>
<reference evidence="1 2" key="1">
    <citation type="journal article" date="2023" name="Life. Sci Alliance">
        <title>Evolutionary insights into 3D genome organization and epigenetic landscape of Vigna mungo.</title>
        <authorList>
            <person name="Junaid A."/>
            <person name="Singh B."/>
            <person name="Bhatia S."/>
        </authorList>
    </citation>
    <scope>NUCLEOTIDE SEQUENCE [LARGE SCALE GENOMIC DNA]</scope>
    <source>
        <strain evidence="1">Urdbean</strain>
    </source>
</reference>
<proteinExistence type="predicted"/>
<protein>
    <submittedName>
        <fullName evidence="1">Uncharacterized protein</fullName>
    </submittedName>
</protein>
<dbReference type="EMBL" id="CP144699">
    <property type="protein sequence ID" value="WVZ19479.1"/>
    <property type="molecule type" value="Genomic_DNA"/>
</dbReference>
<dbReference type="AlphaFoldDB" id="A0AAQ3S4W6"/>
<keyword evidence="2" id="KW-1185">Reference proteome</keyword>
<accession>A0AAQ3S4W6</accession>
<evidence type="ECO:0000313" key="2">
    <source>
        <dbReference type="Proteomes" id="UP001374535"/>
    </source>
</evidence>
<organism evidence="1 2">
    <name type="scientific">Vigna mungo</name>
    <name type="common">Black gram</name>
    <name type="synonym">Phaseolus mungo</name>
    <dbReference type="NCBI Taxonomy" id="3915"/>
    <lineage>
        <taxon>Eukaryota</taxon>
        <taxon>Viridiplantae</taxon>
        <taxon>Streptophyta</taxon>
        <taxon>Embryophyta</taxon>
        <taxon>Tracheophyta</taxon>
        <taxon>Spermatophyta</taxon>
        <taxon>Magnoliopsida</taxon>
        <taxon>eudicotyledons</taxon>
        <taxon>Gunneridae</taxon>
        <taxon>Pentapetalae</taxon>
        <taxon>rosids</taxon>
        <taxon>fabids</taxon>
        <taxon>Fabales</taxon>
        <taxon>Fabaceae</taxon>
        <taxon>Papilionoideae</taxon>
        <taxon>50 kb inversion clade</taxon>
        <taxon>NPAAA clade</taxon>
        <taxon>indigoferoid/millettioid clade</taxon>
        <taxon>Phaseoleae</taxon>
        <taxon>Vigna</taxon>
    </lineage>
</organism>
<evidence type="ECO:0000313" key="1">
    <source>
        <dbReference type="EMBL" id="WVZ19479.1"/>
    </source>
</evidence>
<sequence length="128" mass="13158">MPLGRAQPESAETRALFFGRCSSTGGAVLGRTDSAAVVVRCGSEADCGIGGGTGVDFGVEDEDAFRCDNQSGVVAMVTGVAMMVNGMLAMTIGMEAMANVMVTAPNGVVAETVSAARWSRERRPAEVH</sequence>
<dbReference type="Proteomes" id="UP001374535">
    <property type="component" value="Chromosome 2"/>
</dbReference>
<gene>
    <name evidence="1" type="ORF">V8G54_006801</name>
</gene>